<dbReference type="Proteomes" id="UP000887564">
    <property type="component" value="Unplaced"/>
</dbReference>
<evidence type="ECO:0000313" key="1">
    <source>
        <dbReference type="Proteomes" id="UP000887564"/>
    </source>
</evidence>
<evidence type="ECO:0000313" key="2">
    <source>
        <dbReference type="WBParaSite" id="PEQ_0000531701-mRNA-1"/>
    </source>
</evidence>
<accession>A0A914RKK3</accession>
<organism evidence="1 2">
    <name type="scientific">Parascaris equorum</name>
    <name type="common">Equine roundworm</name>
    <dbReference type="NCBI Taxonomy" id="6256"/>
    <lineage>
        <taxon>Eukaryota</taxon>
        <taxon>Metazoa</taxon>
        <taxon>Ecdysozoa</taxon>
        <taxon>Nematoda</taxon>
        <taxon>Chromadorea</taxon>
        <taxon>Rhabditida</taxon>
        <taxon>Spirurina</taxon>
        <taxon>Ascaridomorpha</taxon>
        <taxon>Ascaridoidea</taxon>
        <taxon>Ascarididae</taxon>
        <taxon>Parascaris</taxon>
    </lineage>
</organism>
<proteinExistence type="predicted"/>
<dbReference type="WBParaSite" id="PEQ_0000531701-mRNA-1">
    <property type="protein sequence ID" value="PEQ_0000531701-mRNA-1"/>
    <property type="gene ID" value="PEQ_0000531701"/>
</dbReference>
<protein>
    <submittedName>
        <fullName evidence="2">Uncharacterized protein</fullName>
    </submittedName>
</protein>
<name>A0A914RKK3_PAREQ</name>
<keyword evidence="1" id="KW-1185">Reference proteome</keyword>
<reference evidence="2" key="1">
    <citation type="submission" date="2022-11" db="UniProtKB">
        <authorList>
            <consortium name="WormBaseParasite"/>
        </authorList>
    </citation>
    <scope>IDENTIFICATION</scope>
</reference>
<dbReference type="AlphaFoldDB" id="A0A914RKK3"/>
<sequence>MAYVDKQDSKVGKELMVDFGSRQSKVLRVFTETLP</sequence>